<gene>
    <name evidence="2" type="ORF">QIS74_10528</name>
</gene>
<name>A0AAV9T1H4_9PEZI</name>
<protein>
    <submittedName>
        <fullName evidence="2">Alcohol dehydrogenase</fullName>
    </submittedName>
</protein>
<evidence type="ECO:0000313" key="2">
    <source>
        <dbReference type="EMBL" id="KAK6211264.1"/>
    </source>
</evidence>
<feature type="domain" description="Enoyl reductase (ER)" evidence="1">
    <location>
        <begin position="19"/>
        <end position="341"/>
    </location>
</feature>
<proteinExistence type="predicted"/>
<dbReference type="EMBL" id="JASAOK010000046">
    <property type="protein sequence ID" value="KAK6211264.1"/>
    <property type="molecule type" value="Genomic_DNA"/>
</dbReference>
<dbReference type="CDD" id="cd08276">
    <property type="entry name" value="MDR7"/>
    <property type="match status" value="1"/>
</dbReference>
<dbReference type="AlphaFoldDB" id="A0AAV9T1H4"/>
<dbReference type="SUPFAM" id="SSF51735">
    <property type="entry name" value="NAD(P)-binding Rossmann-fold domains"/>
    <property type="match status" value="2"/>
</dbReference>
<evidence type="ECO:0000313" key="3">
    <source>
        <dbReference type="Proteomes" id="UP001327957"/>
    </source>
</evidence>
<dbReference type="SMART" id="SM00829">
    <property type="entry name" value="PKS_ER"/>
    <property type="match status" value="1"/>
</dbReference>
<reference evidence="2 3" key="1">
    <citation type="submission" date="2023-04" db="EMBL/GenBank/DDBJ databases">
        <title>Colletotrichum tabacum stain YC1 causing leaf anthracnose on Nicotiana tabacum(L.) cv.</title>
        <authorList>
            <person name="Ji Z."/>
            <person name="Wang M."/>
            <person name="Zhang J."/>
            <person name="Wang N."/>
            <person name="Zhou Z."/>
        </authorList>
    </citation>
    <scope>NUCLEOTIDE SEQUENCE [LARGE SCALE GENOMIC DNA]</scope>
    <source>
        <strain evidence="2 3">YC1</strain>
    </source>
</reference>
<dbReference type="PANTHER" id="PTHR45033:SF1">
    <property type="entry name" value="OXIDOREDUCTASE (EUROFUNG)"/>
    <property type="match status" value="1"/>
</dbReference>
<dbReference type="InterPro" id="IPR011032">
    <property type="entry name" value="GroES-like_sf"/>
</dbReference>
<sequence length="546" mass="58175">MTSPTTSVVFRRTDGDLPRTIEQSSESVPKPEELGSSDVLIKIHAVSLNFRDVAMLNGRYPVEVEQRGIPCSDCAAEVIAVGPAVRDFVVGDRVAPIFDLNNLTGHEDGPMKALGGDVAGVLREYAVFSESVLVHLPKHLTWEEAATITCAGVTAWNALDTPTSARKGATALLQGTGGVSIFALLLCLASGIKPIITSSSDEKLESIKKLDPRISGINYKTTADQKAEILRATDGKGVDFVVNNTGAASIPDDIGFLSQKGGTVSLVGFLDGASPNWNPNALMALMSKAAKLKGVAVGSKLDYQRLNEFLEEKKVNLGSVIDRVFSFQDSKAAFDYLYSVLPHDTYGRDLGLFVADKLPYVLGTNISGVVEEIGAKVEDYKIGSRVFGIGNPLFPQPDFSGLQQYALLAPEGYARIPDTVSFEEASSFPVNAVTSAAALFHPKGLAFAAPFANSTEPDISQDLPPNSQRSLVIIGGGSNVGKLAIQFARLAGILKIIVIASAKNEAHLRQLGATHVVDRYLKDEAIAAEVKKILDDDKGPLSIYDS</sequence>
<dbReference type="Pfam" id="PF00107">
    <property type="entry name" value="ADH_zinc_N"/>
    <property type="match status" value="1"/>
</dbReference>
<dbReference type="Gene3D" id="3.90.180.10">
    <property type="entry name" value="Medium-chain alcohol dehydrogenases, catalytic domain"/>
    <property type="match status" value="2"/>
</dbReference>
<dbReference type="InterPro" id="IPR013154">
    <property type="entry name" value="ADH-like_N"/>
</dbReference>
<dbReference type="InterPro" id="IPR052711">
    <property type="entry name" value="Zinc_ADH-like"/>
</dbReference>
<accession>A0AAV9T1H4</accession>
<dbReference type="InterPro" id="IPR036291">
    <property type="entry name" value="NAD(P)-bd_dom_sf"/>
</dbReference>
<dbReference type="Proteomes" id="UP001327957">
    <property type="component" value="Unassembled WGS sequence"/>
</dbReference>
<dbReference type="InterPro" id="IPR020843">
    <property type="entry name" value="ER"/>
</dbReference>
<evidence type="ECO:0000259" key="1">
    <source>
        <dbReference type="SMART" id="SM00829"/>
    </source>
</evidence>
<dbReference type="InterPro" id="IPR013149">
    <property type="entry name" value="ADH-like_C"/>
</dbReference>
<dbReference type="GO" id="GO:0016491">
    <property type="term" value="F:oxidoreductase activity"/>
    <property type="evidence" value="ECO:0007669"/>
    <property type="project" value="InterPro"/>
</dbReference>
<comment type="caution">
    <text evidence="2">The sequence shown here is derived from an EMBL/GenBank/DDBJ whole genome shotgun (WGS) entry which is preliminary data.</text>
</comment>
<keyword evidence="3" id="KW-1185">Reference proteome</keyword>
<dbReference type="SUPFAM" id="SSF50129">
    <property type="entry name" value="GroES-like"/>
    <property type="match status" value="2"/>
</dbReference>
<dbReference type="PANTHER" id="PTHR45033">
    <property type="match status" value="1"/>
</dbReference>
<dbReference type="Pfam" id="PF08240">
    <property type="entry name" value="ADH_N"/>
    <property type="match status" value="2"/>
</dbReference>
<organism evidence="2 3">
    <name type="scientific">Colletotrichum tabaci</name>
    <dbReference type="NCBI Taxonomy" id="1209068"/>
    <lineage>
        <taxon>Eukaryota</taxon>
        <taxon>Fungi</taxon>
        <taxon>Dikarya</taxon>
        <taxon>Ascomycota</taxon>
        <taxon>Pezizomycotina</taxon>
        <taxon>Sordariomycetes</taxon>
        <taxon>Hypocreomycetidae</taxon>
        <taxon>Glomerellales</taxon>
        <taxon>Glomerellaceae</taxon>
        <taxon>Colletotrichum</taxon>
        <taxon>Colletotrichum destructivum species complex</taxon>
    </lineage>
</organism>
<dbReference type="Gene3D" id="3.40.50.720">
    <property type="entry name" value="NAD(P)-binding Rossmann-like Domain"/>
    <property type="match status" value="2"/>
</dbReference>